<accession>A0A7C3UB39</accession>
<proteinExistence type="predicted"/>
<comment type="caution">
    <text evidence="2">The sequence shown here is derived from an EMBL/GenBank/DDBJ whole genome shotgun (WGS) entry which is preliminary data.</text>
</comment>
<dbReference type="Pfam" id="PF02663">
    <property type="entry name" value="FmdE"/>
    <property type="match status" value="1"/>
</dbReference>
<evidence type="ECO:0000313" key="2">
    <source>
        <dbReference type="EMBL" id="HGE65731.1"/>
    </source>
</evidence>
<sequence>MKAKEFHGHICPFLAIGVRMSVLAMEKLGIEKNEMASVREDVLAIVECNNCLTDGVQVATGCTFGNNSLIYLDLGKNAFTLVRRRDWRGVRVYVDAEKVRKHFSKEALELFEKVIVRREGSEEEARKLTEIWEETGWKMLEIPEDEFKVEFVQVEPVERAPIFENAKCSNCGELAMVTRVKDNLCLKCAGSYYAVVGRGIVKFENGMKEVI</sequence>
<dbReference type="InterPro" id="IPR053194">
    <property type="entry name" value="tRNA_methyltr_O"/>
</dbReference>
<dbReference type="PIRSF" id="PIRSF006578">
    <property type="entry name" value="FwdE"/>
    <property type="match status" value="1"/>
</dbReference>
<dbReference type="PANTHER" id="PTHR39418">
    <property type="entry name" value="DEHYDROGENASE-RELATED"/>
    <property type="match status" value="1"/>
</dbReference>
<dbReference type="InterPro" id="IPR026328">
    <property type="entry name" value="FmdE"/>
</dbReference>
<dbReference type="Gene3D" id="3.30.1330.130">
    <property type="match status" value="1"/>
</dbReference>
<gene>
    <name evidence="2" type="ORF">ENX77_01155</name>
</gene>
<protein>
    <submittedName>
        <fullName evidence="2">Formylmethanofuran dehydrogenase</fullName>
    </submittedName>
</protein>
<dbReference type="InterPro" id="IPR003814">
    <property type="entry name" value="FmdEsu_dom"/>
</dbReference>
<reference evidence="2" key="1">
    <citation type="journal article" date="2020" name="mSystems">
        <title>Genome- and Community-Level Interaction Insights into Carbon Utilization and Element Cycling Functions of Hydrothermarchaeota in Hydrothermal Sediment.</title>
        <authorList>
            <person name="Zhou Z."/>
            <person name="Liu Y."/>
            <person name="Xu W."/>
            <person name="Pan J."/>
            <person name="Luo Z.H."/>
            <person name="Li M."/>
        </authorList>
    </citation>
    <scope>NUCLEOTIDE SEQUENCE [LARGE SCALE GENOMIC DNA]</scope>
    <source>
        <strain evidence="2">SpSt-97</strain>
    </source>
</reference>
<dbReference type="AlphaFoldDB" id="A0A7C3UB39"/>
<evidence type="ECO:0000259" key="1">
    <source>
        <dbReference type="Pfam" id="PF02663"/>
    </source>
</evidence>
<organism evidence="2">
    <name type="scientific">Geoglobus ahangari</name>
    <dbReference type="NCBI Taxonomy" id="113653"/>
    <lineage>
        <taxon>Archaea</taxon>
        <taxon>Methanobacteriati</taxon>
        <taxon>Methanobacteriota</taxon>
        <taxon>Archaeoglobi</taxon>
        <taxon>Archaeoglobales</taxon>
        <taxon>Archaeoglobaceae</taxon>
        <taxon>Geoglobus</taxon>
    </lineage>
</organism>
<name>A0A7C3UB39_9EURY</name>
<dbReference type="PANTHER" id="PTHR39418:SF1">
    <property type="entry name" value="DEHYDROGENASE"/>
    <property type="match status" value="1"/>
</dbReference>
<dbReference type="SUPFAM" id="SSF143555">
    <property type="entry name" value="FwdE-like"/>
    <property type="match status" value="1"/>
</dbReference>
<feature type="domain" description="Formylmethanofuran dehydrogenase subunit E" evidence="1">
    <location>
        <begin position="6"/>
        <end position="147"/>
    </location>
</feature>
<dbReference type="EMBL" id="DTPI01000007">
    <property type="protein sequence ID" value="HGE65731.1"/>
    <property type="molecule type" value="Genomic_DNA"/>
</dbReference>